<gene>
    <name evidence="1" type="ORF">EVAR_74177_1</name>
</gene>
<dbReference type="AlphaFoldDB" id="A0A4C1T2M8"/>
<dbReference type="EMBL" id="BGZK01011653">
    <property type="protein sequence ID" value="GBP07707.1"/>
    <property type="molecule type" value="Genomic_DNA"/>
</dbReference>
<accession>A0A4C1T2M8</accession>
<protein>
    <submittedName>
        <fullName evidence="1">Uncharacterized protein</fullName>
    </submittedName>
</protein>
<reference evidence="1 2" key="1">
    <citation type="journal article" date="2019" name="Commun. Biol.">
        <title>The bagworm genome reveals a unique fibroin gene that provides high tensile strength.</title>
        <authorList>
            <person name="Kono N."/>
            <person name="Nakamura H."/>
            <person name="Ohtoshi R."/>
            <person name="Tomita M."/>
            <person name="Numata K."/>
            <person name="Arakawa K."/>
        </authorList>
    </citation>
    <scope>NUCLEOTIDE SEQUENCE [LARGE SCALE GENOMIC DNA]</scope>
</reference>
<comment type="caution">
    <text evidence="1">The sequence shown here is derived from an EMBL/GenBank/DDBJ whole genome shotgun (WGS) entry which is preliminary data.</text>
</comment>
<keyword evidence="2" id="KW-1185">Reference proteome</keyword>
<dbReference type="Proteomes" id="UP000299102">
    <property type="component" value="Unassembled WGS sequence"/>
</dbReference>
<evidence type="ECO:0000313" key="1">
    <source>
        <dbReference type="EMBL" id="GBP07707.1"/>
    </source>
</evidence>
<organism evidence="1 2">
    <name type="scientific">Eumeta variegata</name>
    <name type="common">Bagworm moth</name>
    <name type="synonym">Eumeta japonica</name>
    <dbReference type="NCBI Taxonomy" id="151549"/>
    <lineage>
        <taxon>Eukaryota</taxon>
        <taxon>Metazoa</taxon>
        <taxon>Ecdysozoa</taxon>
        <taxon>Arthropoda</taxon>
        <taxon>Hexapoda</taxon>
        <taxon>Insecta</taxon>
        <taxon>Pterygota</taxon>
        <taxon>Neoptera</taxon>
        <taxon>Endopterygota</taxon>
        <taxon>Lepidoptera</taxon>
        <taxon>Glossata</taxon>
        <taxon>Ditrysia</taxon>
        <taxon>Tineoidea</taxon>
        <taxon>Psychidae</taxon>
        <taxon>Oiketicinae</taxon>
        <taxon>Eumeta</taxon>
    </lineage>
</organism>
<proteinExistence type="predicted"/>
<sequence length="112" mass="13009">MTVVADETGRFYLSFNSLVLFKFTDRYRALETRTINQSSFYKKEEDRNGSFTTKTMVPSFRLPRLENCEIPLADRAILTLFMEAECRIQGKEGNSSLLYLSQDIWLEMGTKS</sequence>
<evidence type="ECO:0000313" key="2">
    <source>
        <dbReference type="Proteomes" id="UP000299102"/>
    </source>
</evidence>
<name>A0A4C1T2M8_EUMVA</name>